<feature type="compositionally biased region" description="Polar residues" evidence="2">
    <location>
        <begin position="127"/>
        <end position="136"/>
    </location>
</feature>
<keyword evidence="1" id="KW-0175">Coiled coil</keyword>
<feature type="compositionally biased region" description="Low complexity" evidence="2">
    <location>
        <begin position="108"/>
        <end position="122"/>
    </location>
</feature>
<evidence type="ECO:0000313" key="4">
    <source>
        <dbReference type="Proteomes" id="UP001190700"/>
    </source>
</evidence>
<dbReference type="EMBL" id="LGRX02033090">
    <property type="protein sequence ID" value="KAK3243003.1"/>
    <property type="molecule type" value="Genomic_DNA"/>
</dbReference>
<feature type="coiled-coil region" evidence="1">
    <location>
        <begin position="322"/>
        <end position="349"/>
    </location>
</feature>
<comment type="caution">
    <text evidence="3">The sequence shown here is derived from an EMBL/GenBank/DDBJ whole genome shotgun (WGS) entry which is preliminary data.</text>
</comment>
<evidence type="ECO:0000313" key="3">
    <source>
        <dbReference type="EMBL" id="KAK3243003.1"/>
    </source>
</evidence>
<reference evidence="3 4" key="1">
    <citation type="journal article" date="2015" name="Genome Biol. Evol.">
        <title>Comparative Genomics of a Bacterivorous Green Alga Reveals Evolutionary Causalities and Consequences of Phago-Mixotrophic Mode of Nutrition.</title>
        <authorList>
            <person name="Burns J.A."/>
            <person name="Paasch A."/>
            <person name="Narechania A."/>
            <person name="Kim E."/>
        </authorList>
    </citation>
    <scope>NUCLEOTIDE SEQUENCE [LARGE SCALE GENOMIC DNA]</scope>
    <source>
        <strain evidence="3 4">PLY_AMNH</strain>
    </source>
</reference>
<evidence type="ECO:0000256" key="1">
    <source>
        <dbReference type="SAM" id="Coils"/>
    </source>
</evidence>
<protein>
    <submittedName>
        <fullName evidence="3">Uncharacterized protein</fullName>
    </submittedName>
</protein>
<dbReference type="Proteomes" id="UP001190700">
    <property type="component" value="Unassembled WGS sequence"/>
</dbReference>
<proteinExistence type="predicted"/>
<evidence type="ECO:0000256" key="2">
    <source>
        <dbReference type="SAM" id="MobiDB-lite"/>
    </source>
</evidence>
<dbReference type="AlphaFoldDB" id="A0AAE0BVJ8"/>
<name>A0AAE0BVJ8_9CHLO</name>
<accession>A0AAE0BVJ8</accession>
<feature type="coiled-coil region" evidence="1">
    <location>
        <begin position="217"/>
        <end position="244"/>
    </location>
</feature>
<keyword evidence="4" id="KW-1185">Reference proteome</keyword>
<sequence length="425" mass="46115">MRLVGLPLKVEHTGPSRGEIVDQHTDEDTGYTTVTFEIFDDYAGEALARMISNGRLPDLSLCHNLYASAGLPFDEWEKEPIEIIKMSAAQIGAEGEPRAPYNPVQPVPESAAGAPAPTAQDAHPTPQDRSNAVSQNRLRDKQVRFAPATNEEGAPPKSAPPPASDTPPSVSVGKGGLSDVADRIERIAQGLDSNVSDELVNTVGDILMAHVQTHEKLKTAENDSQSLRAKCDSLEKDNESMRAERKADFGRMAGDIADALSDIYMQYNGSPMDQSSKTELISELDRNPKIAKTFQGLPMATVAMSAQRQVTDIGSRMQQARVDNANEKENVLSKRLRDYQRQLSALQSAGASPQSNTVRTPSAVPAETILPAIEVSASQQKYGQTYGMLPPALRDCIANYDASCGSGRMTPDDYHNDSLVKRQRL</sequence>
<organism evidence="3 4">
    <name type="scientific">Cymbomonas tetramitiformis</name>
    <dbReference type="NCBI Taxonomy" id="36881"/>
    <lineage>
        <taxon>Eukaryota</taxon>
        <taxon>Viridiplantae</taxon>
        <taxon>Chlorophyta</taxon>
        <taxon>Pyramimonadophyceae</taxon>
        <taxon>Pyramimonadales</taxon>
        <taxon>Pyramimonadaceae</taxon>
        <taxon>Cymbomonas</taxon>
    </lineage>
</organism>
<feature type="region of interest" description="Disordered" evidence="2">
    <location>
        <begin position="94"/>
        <end position="176"/>
    </location>
</feature>
<gene>
    <name evidence="3" type="ORF">CYMTET_47272</name>
</gene>